<dbReference type="SUPFAM" id="SSF55174">
    <property type="entry name" value="Alpha-L RNA-binding motif"/>
    <property type="match status" value="1"/>
</dbReference>
<gene>
    <name evidence="2" type="ORF">CARN3_0813</name>
</gene>
<comment type="caution">
    <text evidence="2">The sequence shown here is derived from an EMBL/GenBank/DDBJ whole genome shotgun (WGS) entry which is preliminary data.</text>
</comment>
<dbReference type="InterPro" id="IPR036986">
    <property type="entry name" value="S4_RNA-bd_sf"/>
</dbReference>
<name>E6PY42_9ZZZZ</name>
<dbReference type="PROSITE" id="PS50889">
    <property type="entry name" value="S4"/>
    <property type="match status" value="1"/>
</dbReference>
<dbReference type="GO" id="GO:0003723">
    <property type="term" value="F:RNA binding"/>
    <property type="evidence" value="ECO:0007669"/>
    <property type="project" value="InterPro"/>
</dbReference>
<dbReference type="CDD" id="cd00165">
    <property type="entry name" value="S4"/>
    <property type="match status" value="1"/>
</dbReference>
<dbReference type="Gene3D" id="3.10.290.10">
    <property type="entry name" value="RNA-binding S4 domain"/>
    <property type="match status" value="1"/>
</dbReference>
<feature type="region of interest" description="Disordered" evidence="1">
    <location>
        <begin position="130"/>
        <end position="154"/>
    </location>
</feature>
<proteinExistence type="predicted"/>
<evidence type="ECO:0000313" key="2">
    <source>
        <dbReference type="EMBL" id="CBH99851.1"/>
    </source>
</evidence>
<dbReference type="AlphaFoldDB" id="E6PY42"/>
<dbReference type="EMBL" id="CABN01000061">
    <property type="protein sequence ID" value="CBH99851.1"/>
    <property type="molecule type" value="Genomic_DNA"/>
</dbReference>
<protein>
    <submittedName>
        <fullName evidence="2">Putative Ribosome-associated heat shock protein (S4 paralog) (Modular protein)</fullName>
    </submittedName>
</protein>
<sequence length="154" mass="17116">MSASRKTGYSAGEGAFAAGMARRMAGCVEGRMRVDKWLWAARFFRTRALAVKSCEMGRIETAGQAMKPAREVKVGDLLHIRTEGGEFEVEVLALSEMRGPAAAAQGLYLETEASRARRAVMAEQRRLEPRFVPVDGGRPTKRDRRQMSRLLERG</sequence>
<organism evidence="2">
    <name type="scientific">mine drainage metagenome</name>
    <dbReference type="NCBI Taxonomy" id="410659"/>
    <lineage>
        <taxon>unclassified sequences</taxon>
        <taxon>metagenomes</taxon>
        <taxon>ecological metagenomes</taxon>
    </lineage>
</organism>
<reference evidence="2" key="1">
    <citation type="submission" date="2009-10" db="EMBL/GenBank/DDBJ databases">
        <title>Diversity of trophic interactions inside an arsenic-rich microbial ecosystem.</title>
        <authorList>
            <person name="Bertin P.N."/>
            <person name="Heinrich-Salmeron A."/>
            <person name="Pelletier E."/>
            <person name="Goulhen-Chollet F."/>
            <person name="Arsene-Ploetze F."/>
            <person name="Gallien S."/>
            <person name="Calteau A."/>
            <person name="Vallenet D."/>
            <person name="Casiot C."/>
            <person name="Chane-Woon-Ming B."/>
            <person name="Giloteaux L."/>
            <person name="Barakat M."/>
            <person name="Bonnefoy V."/>
            <person name="Bruneel O."/>
            <person name="Chandler M."/>
            <person name="Cleiss J."/>
            <person name="Duran R."/>
            <person name="Elbaz-Poulichet F."/>
            <person name="Fonknechten N."/>
            <person name="Lauga B."/>
            <person name="Mornico D."/>
            <person name="Ortet P."/>
            <person name="Schaeffer C."/>
            <person name="Siguier P."/>
            <person name="Alexander Thil Smith A."/>
            <person name="Van Dorsselaer A."/>
            <person name="Weissenbach J."/>
            <person name="Medigue C."/>
            <person name="Le Paslier D."/>
        </authorList>
    </citation>
    <scope>NUCLEOTIDE SEQUENCE</scope>
</reference>
<accession>E6PY42</accession>
<evidence type="ECO:0000256" key="1">
    <source>
        <dbReference type="SAM" id="MobiDB-lite"/>
    </source>
</evidence>
<keyword evidence="2" id="KW-0346">Stress response</keyword>